<reference evidence="3 5" key="1">
    <citation type="submission" date="2018-08" db="EMBL/GenBank/DDBJ databases">
        <title>Genomic investigation of the strawberry pathogen Phytophthora fragariae indicates pathogenicity is determined by transcriptional variation in three key races.</title>
        <authorList>
            <person name="Adams T.M."/>
            <person name="Armitage A.D."/>
            <person name="Sobczyk M.K."/>
            <person name="Bates H.J."/>
            <person name="Dunwell J.M."/>
            <person name="Nellist C.F."/>
            <person name="Harrison R.J."/>
        </authorList>
    </citation>
    <scope>NUCLEOTIDE SEQUENCE [LARGE SCALE GENOMIC DNA]</scope>
    <source>
        <strain evidence="2 4">SCRP249</strain>
        <strain evidence="1 6">SCRP324</strain>
        <strain evidence="3 5">SCRP333</strain>
    </source>
</reference>
<evidence type="ECO:0000313" key="3">
    <source>
        <dbReference type="EMBL" id="KAE9295927.1"/>
    </source>
</evidence>
<dbReference type="AlphaFoldDB" id="A0A6A4CVF7"/>
<evidence type="ECO:0000313" key="1">
    <source>
        <dbReference type="EMBL" id="KAE8984045.1"/>
    </source>
</evidence>
<evidence type="ECO:0000313" key="5">
    <source>
        <dbReference type="Proteomes" id="UP000434957"/>
    </source>
</evidence>
<comment type="caution">
    <text evidence="3">The sequence shown here is derived from an EMBL/GenBank/DDBJ whole genome shotgun (WGS) entry which is preliminary data.</text>
</comment>
<sequence length="71" mass="7068">MKGGPCGPAIQTGGAAFAALGSFLAHGGPPSAAHGQLFAPPDRPTHLTVALVEGGRLLTCKSHGTLYQISC</sequence>
<keyword evidence="5" id="KW-1185">Reference proteome</keyword>
<proteinExistence type="predicted"/>
<dbReference type="Proteomes" id="UP000435112">
    <property type="component" value="Unassembled WGS sequence"/>
</dbReference>
<evidence type="ECO:0000313" key="4">
    <source>
        <dbReference type="Proteomes" id="UP000429607"/>
    </source>
</evidence>
<organism evidence="3 5">
    <name type="scientific">Phytophthora rubi</name>
    <dbReference type="NCBI Taxonomy" id="129364"/>
    <lineage>
        <taxon>Eukaryota</taxon>
        <taxon>Sar</taxon>
        <taxon>Stramenopiles</taxon>
        <taxon>Oomycota</taxon>
        <taxon>Peronosporomycetes</taxon>
        <taxon>Peronosporales</taxon>
        <taxon>Peronosporaceae</taxon>
        <taxon>Phytophthora</taxon>
    </lineage>
</organism>
<dbReference type="EMBL" id="QXFU01002578">
    <property type="protein sequence ID" value="KAE8984045.1"/>
    <property type="molecule type" value="Genomic_DNA"/>
</dbReference>
<dbReference type="EMBL" id="QXFV01002545">
    <property type="protein sequence ID" value="KAE8986314.1"/>
    <property type="molecule type" value="Genomic_DNA"/>
</dbReference>
<gene>
    <name evidence="2" type="ORF">PR001_g22632</name>
    <name evidence="1" type="ORF">PR002_g23070</name>
    <name evidence="3" type="ORF">PR003_g23876</name>
</gene>
<dbReference type="Proteomes" id="UP000434957">
    <property type="component" value="Unassembled WGS sequence"/>
</dbReference>
<name>A0A6A4CVF7_9STRA</name>
<dbReference type="Proteomes" id="UP000429607">
    <property type="component" value="Unassembled WGS sequence"/>
</dbReference>
<evidence type="ECO:0000313" key="2">
    <source>
        <dbReference type="EMBL" id="KAE8986314.1"/>
    </source>
</evidence>
<protein>
    <submittedName>
        <fullName evidence="3">Uncharacterized protein</fullName>
    </submittedName>
</protein>
<evidence type="ECO:0000313" key="6">
    <source>
        <dbReference type="Proteomes" id="UP000435112"/>
    </source>
</evidence>
<accession>A0A6A4CVF7</accession>
<dbReference type="EMBL" id="QXFT01002591">
    <property type="protein sequence ID" value="KAE9295927.1"/>
    <property type="molecule type" value="Genomic_DNA"/>
</dbReference>